<dbReference type="PANTHER" id="PTHR30619:SF1">
    <property type="entry name" value="RECOMBINATION PROTEIN 2"/>
    <property type="match status" value="1"/>
</dbReference>
<comment type="caution">
    <text evidence="2">The sequence shown here is derived from an EMBL/GenBank/DDBJ whole genome shotgun (WGS) entry which is preliminary data.</text>
</comment>
<feature type="domain" description="Metallo-beta-lactamase" evidence="1">
    <location>
        <begin position="10"/>
        <end position="105"/>
    </location>
</feature>
<evidence type="ECO:0000313" key="2">
    <source>
        <dbReference type="EMBL" id="MPM72054.1"/>
    </source>
</evidence>
<organism evidence="2">
    <name type="scientific">bioreactor metagenome</name>
    <dbReference type="NCBI Taxonomy" id="1076179"/>
    <lineage>
        <taxon>unclassified sequences</taxon>
        <taxon>metagenomes</taxon>
        <taxon>ecological metagenomes</taxon>
    </lineage>
</organism>
<reference evidence="2" key="1">
    <citation type="submission" date="2019-08" db="EMBL/GenBank/DDBJ databases">
        <authorList>
            <person name="Kucharzyk K."/>
            <person name="Murdoch R.W."/>
            <person name="Higgins S."/>
            <person name="Loffler F."/>
        </authorList>
    </citation>
    <scope>NUCLEOTIDE SEQUENCE</scope>
</reference>
<dbReference type="Pfam" id="PF00753">
    <property type="entry name" value="Lactamase_B"/>
    <property type="match status" value="1"/>
</dbReference>
<dbReference type="SUPFAM" id="SSF56281">
    <property type="entry name" value="Metallo-hydrolase/oxidoreductase"/>
    <property type="match status" value="1"/>
</dbReference>
<gene>
    <name evidence="2" type="ORF">SDC9_119027</name>
</gene>
<evidence type="ECO:0000259" key="1">
    <source>
        <dbReference type="Pfam" id="PF00753"/>
    </source>
</evidence>
<proteinExistence type="predicted"/>
<dbReference type="InterPro" id="IPR052159">
    <property type="entry name" value="Competence_DNA_uptake"/>
</dbReference>
<dbReference type="InterPro" id="IPR001279">
    <property type="entry name" value="Metallo-B-lactamas"/>
</dbReference>
<name>A0A645C991_9ZZZZ</name>
<dbReference type="InterPro" id="IPR036866">
    <property type="entry name" value="RibonucZ/Hydroxyglut_hydro"/>
</dbReference>
<dbReference type="EMBL" id="VSSQ01024502">
    <property type="protein sequence ID" value="MPM72054.1"/>
    <property type="molecule type" value="Genomic_DNA"/>
</dbReference>
<accession>A0A645C991</accession>
<dbReference type="Gene3D" id="3.60.15.10">
    <property type="entry name" value="Ribonuclease Z/Hydroxyacylglutathione hydrolase-like"/>
    <property type="match status" value="1"/>
</dbReference>
<dbReference type="PANTHER" id="PTHR30619">
    <property type="entry name" value="DNA INTERNALIZATION/COMPETENCE PROTEIN COMEC/REC2"/>
    <property type="match status" value="1"/>
</dbReference>
<dbReference type="AlphaFoldDB" id="A0A645C991"/>
<sequence length="356" mass="38999">MAIEQPNQYGDAVLIKCGNAEIIIDVGMSSSNYYDDGTSYGNFLKQQYASYITDNTVDLMIVSHPHEDHIGGFPGFVSSNVTKIGMLVDYGYRYTGSSESYYYNQIRNQISSKWNGVYHPVYDCVNSLNNGLPRTYITQELFIDWIDTGVYQSNPNLSYSNLTYNGSSISDLNITSVTGILSYKNFSYFFDGDMQNTTSYGDIDGEINMVSLNSSNPLFHKVTMSKIAHHGSTTGTYTQLLTAITPKISFISAGRVDSSNSYGSLVGACSGHPHAATLARIKNAGIEAYLNSASGTLHFVTDGSLVNPIYFVGATLKSTLLGGKTSDPTALNLPYGSTTDMYNDLWNSTFYNRCHA</sequence>
<protein>
    <recommendedName>
        <fullName evidence="1">Metallo-beta-lactamase domain-containing protein</fullName>
    </recommendedName>
</protein>